<dbReference type="PATRIC" id="fig|1462.6.peg.115"/>
<feature type="transmembrane region" description="Helical" evidence="1">
    <location>
        <begin position="18"/>
        <end position="36"/>
    </location>
</feature>
<gene>
    <name evidence="2" type="ORF">LG52_9</name>
</gene>
<dbReference type="Proteomes" id="UP000032522">
    <property type="component" value="Unassembled WGS sequence"/>
</dbReference>
<feature type="transmembrane region" description="Helical" evidence="1">
    <location>
        <begin position="42"/>
        <end position="60"/>
    </location>
</feature>
<keyword evidence="1" id="KW-0812">Transmembrane</keyword>
<keyword evidence="1" id="KW-0472">Membrane</keyword>
<dbReference type="AlphaFoldDB" id="A0A0D8BNJ7"/>
<reference evidence="2 3" key="1">
    <citation type="submission" date="2015-01" db="EMBL/GenBank/DDBJ databases">
        <authorList>
            <person name="Filippidou S."/>
            <person name="Jeanneret N."/>
            <person name="Russel-Delif L."/>
            <person name="Junier T."/>
            <person name="Wunderlin T."/>
            <person name="Molina V."/>
            <person name="Johnson S.L."/>
            <person name="Davenport K.W."/>
            <person name="Chain P.S."/>
            <person name="Dorador C."/>
            <person name="Junier P."/>
        </authorList>
    </citation>
    <scope>NUCLEOTIDE SEQUENCE [LARGE SCALE GENOMIC DNA]</scope>
    <source>
        <strain evidence="2 3">Et7/4</strain>
    </source>
</reference>
<protein>
    <submittedName>
        <fullName evidence="2">Uncharacterized protein</fullName>
    </submittedName>
</protein>
<proteinExistence type="predicted"/>
<dbReference type="RefSeq" id="WP_044730439.1">
    <property type="nucleotide sequence ID" value="NZ_JYBP01000003.1"/>
</dbReference>
<organism evidence="2 3">
    <name type="scientific">Geobacillus kaustophilus</name>
    <dbReference type="NCBI Taxonomy" id="1462"/>
    <lineage>
        <taxon>Bacteria</taxon>
        <taxon>Bacillati</taxon>
        <taxon>Bacillota</taxon>
        <taxon>Bacilli</taxon>
        <taxon>Bacillales</taxon>
        <taxon>Anoxybacillaceae</taxon>
        <taxon>Geobacillus</taxon>
        <taxon>Geobacillus thermoleovorans group</taxon>
    </lineage>
</organism>
<comment type="caution">
    <text evidence="2">The sequence shown here is derived from an EMBL/GenBank/DDBJ whole genome shotgun (WGS) entry which is preliminary data.</text>
</comment>
<evidence type="ECO:0000313" key="3">
    <source>
        <dbReference type="Proteomes" id="UP000032522"/>
    </source>
</evidence>
<accession>A0A0D8BNJ7</accession>
<name>A0A0D8BNJ7_GEOKU</name>
<sequence>MKNFIEKFKRSKWASRKLWTLLGSALFVILTDILNIKIDEDTYWAVVTLAASYILGQGYVDGKKYEKEQK</sequence>
<keyword evidence="1" id="KW-1133">Transmembrane helix</keyword>
<evidence type="ECO:0000256" key="1">
    <source>
        <dbReference type="SAM" id="Phobius"/>
    </source>
</evidence>
<dbReference type="EMBL" id="JYBP01000003">
    <property type="protein sequence ID" value="KJE25763.1"/>
    <property type="molecule type" value="Genomic_DNA"/>
</dbReference>
<evidence type="ECO:0000313" key="2">
    <source>
        <dbReference type="EMBL" id="KJE25763.1"/>
    </source>
</evidence>